<proteinExistence type="predicted"/>
<dbReference type="GO" id="GO:0006508">
    <property type="term" value="P:proteolysis"/>
    <property type="evidence" value="ECO:0007669"/>
    <property type="project" value="UniProtKB-KW"/>
</dbReference>
<organism evidence="2 3">
    <name type="scientific">Haloarcula hispanica</name>
    <dbReference type="NCBI Taxonomy" id="51589"/>
    <lineage>
        <taxon>Archaea</taxon>
        <taxon>Methanobacteriati</taxon>
        <taxon>Methanobacteriota</taxon>
        <taxon>Stenosarchaea group</taxon>
        <taxon>Halobacteria</taxon>
        <taxon>Halobacteriales</taxon>
        <taxon>Haloarculaceae</taxon>
        <taxon>Haloarcula</taxon>
    </lineage>
</organism>
<dbReference type="AlphaFoldDB" id="A0A5J5LCS3"/>
<feature type="domain" description="CAAX prenyl protease 2/Lysostaphin resistance protein A-like" evidence="1">
    <location>
        <begin position="34"/>
        <end position="91"/>
    </location>
</feature>
<dbReference type="Proteomes" id="UP000326244">
    <property type="component" value="Unassembled WGS sequence"/>
</dbReference>
<dbReference type="EMBL" id="RQWK01000002">
    <property type="protein sequence ID" value="KAA9404791.1"/>
    <property type="molecule type" value="Genomic_DNA"/>
</dbReference>
<dbReference type="GO" id="GO:0004175">
    <property type="term" value="F:endopeptidase activity"/>
    <property type="evidence" value="ECO:0007669"/>
    <property type="project" value="UniProtKB-ARBA"/>
</dbReference>
<accession>A0A5J5LCS3</accession>
<dbReference type="GO" id="GO:0080120">
    <property type="term" value="P:CAAX-box protein maturation"/>
    <property type="evidence" value="ECO:0007669"/>
    <property type="project" value="UniProtKB-ARBA"/>
</dbReference>
<comment type="caution">
    <text evidence="2">The sequence shown here is derived from an EMBL/GenBank/DDBJ whole genome shotgun (WGS) entry which is preliminary data.</text>
</comment>
<sequence length="127" mass="14272">MSSTEAGCRLTRGAIQGGSVLRTIGCYIWYHRRFVTFVAVGVYEELLFRGYLITNITEERTWFERVRGTATVGLATLFTSVVFGVAHAGNPNATLARSVPPRGNERRRHYQTAHQLRIVRCLVSDVL</sequence>
<evidence type="ECO:0000259" key="1">
    <source>
        <dbReference type="Pfam" id="PF02517"/>
    </source>
</evidence>
<keyword evidence="2" id="KW-0378">Hydrolase</keyword>
<protein>
    <submittedName>
        <fullName evidence="2">CPBP family intramembrane metalloprotease</fullName>
    </submittedName>
</protein>
<evidence type="ECO:0000313" key="2">
    <source>
        <dbReference type="EMBL" id="KAA9404791.1"/>
    </source>
</evidence>
<dbReference type="GO" id="GO:0008237">
    <property type="term" value="F:metallopeptidase activity"/>
    <property type="evidence" value="ECO:0007669"/>
    <property type="project" value="UniProtKB-KW"/>
</dbReference>
<reference evidence="2 3" key="1">
    <citation type="submission" date="2018-11" db="EMBL/GenBank/DDBJ databases">
        <title>Genomic analysis of Haloarcula hispanica CBA1121.</title>
        <authorList>
            <person name="Kim Y.B."/>
            <person name="Roh S.W."/>
        </authorList>
    </citation>
    <scope>NUCLEOTIDE SEQUENCE [LARGE SCALE GENOMIC DNA]</scope>
    <source>
        <strain evidence="2 3">CBA1121</strain>
    </source>
</reference>
<keyword evidence="2" id="KW-0482">Metalloprotease</keyword>
<name>A0A5J5LCS3_HALHI</name>
<evidence type="ECO:0000313" key="3">
    <source>
        <dbReference type="Proteomes" id="UP000326244"/>
    </source>
</evidence>
<dbReference type="Pfam" id="PF02517">
    <property type="entry name" value="Rce1-like"/>
    <property type="match status" value="1"/>
</dbReference>
<keyword evidence="2" id="KW-0645">Protease</keyword>
<dbReference type="InterPro" id="IPR003675">
    <property type="entry name" value="Rce1/LyrA-like_dom"/>
</dbReference>
<gene>
    <name evidence="2" type="ORF">EGO51_15680</name>
</gene>